<keyword evidence="2" id="KW-0812">Transmembrane</keyword>
<keyword evidence="4" id="KW-1185">Reference proteome</keyword>
<evidence type="ECO:0000313" key="3">
    <source>
        <dbReference type="EMBL" id="AQZ69785.1"/>
    </source>
</evidence>
<evidence type="ECO:0000256" key="2">
    <source>
        <dbReference type="SAM" id="Phobius"/>
    </source>
</evidence>
<gene>
    <name evidence="3" type="ORF">BKM31_57420</name>
</gene>
<keyword evidence="2" id="KW-0472">Membrane</keyword>
<feature type="region of interest" description="Disordered" evidence="1">
    <location>
        <begin position="1"/>
        <end position="72"/>
    </location>
</feature>
<feature type="transmembrane region" description="Helical" evidence="2">
    <location>
        <begin position="77"/>
        <end position="101"/>
    </location>
</feature>
<proteinExistence type="predicted"/>
<sequence length="121" mass="13043">MLTYPTQRSAPEGTMTPEQPGPQQPDPNQTIRHRHPHPGQPDDQGPPDAPSTRRLPYTPDMLPDVPLYETKPPRSGWWWVIVVGGLVLLLAAVAVAAILWVRSATADSGTGALRPAAVTLA</sequence>
<accession>A0A1V0AHV8</accession>
<dbReference type="KEGG" id="noa:BKM31_57420"/>
<dbReference type="AlphaFoldDB" id="A0A1V0AHV8"/>
<dbReference type="Proteomes" id="UP000190797">
    <property type="component" value="Chromosome"/>
</dbReference>
<keyword evidence="2" id="KW-1133">Transmembrane helix</keyword>
<evidence type="ECO:0000313" key="4">
    <source>
        <dbReference type="Proteomes" id="UP000190797"/>
    </source>
</evidence>
<name>A0A1V0AHV8_9ACTN</name>
<evidence type="ECO:0000256" key="1">
    <source>
        <dbReference type="SAM" id="MobiDB-lite"/>
    </source>
</evidence>
<dbReference type="EMBL" id="CP017717">
    <property type="protein sequence ID" value="AQZ69785.1"/>
    <property type="molecule type" value="Genomic_DNA"/>
</dbReference>
<reference evidence="4" key="1">
    <citation type="journal article" date="2017" name="Med. Chem. Commun.">
        <title>Nonomuraea sp. ATCC 55076 harbours the largest actinomycete chromosome to date and the kistamicin biosynthetic gene cluster.</title>
        <authorList>
            <person name="Nazari B."/>
            <person name="Forneris C.C."/>
            <person name="Gibson M.I."/>
            <person name="Moon K."/>
            <person name="Schramma K.R."/>
            <person name="Seyedsayamdost M.R."/>
        </authorList>
    </citation>
    <scope>NUCLEOTIDE SEQUENCE [LARGE SCALE GENOMIC DNA]</scope>
    <source>
        <strain evidence="4">ATCC 55076</strain>
    </source>
</reference>
<organism evidence="3 4">
    <name type="scientific">[Actinomadura] parvosata subsp. kistnae</name>
    <dbReference type="NCBI Taxonomy" id="1909395"/>
    <lineage>
        <taxon>Bacteria</taxon>
        <taxon>Bacillati</taxon>
        <taxon>Actinomycetota</taxon>
        <taxon>Actinomycetes</taxon>
        <taxon>Streptosporangiales</taxon>
        <taxon>Streptosporangiaceae</taxon>
        <taxon>Nonomuraea</taxon>
    </lineage>
</organism>
<protein>
    <submittedName>
        <fullName evidence="3">Uncharacterized protein</fullName>
    </submittedName>
</protein>